<dbReference type="PROSITE" id="PS50830">
    <property type="entry name" value="TNASE_3"/>
    <property type="match status" value="1"/>
</dbReference>
<evidence type="ECO:0000256" key="4">
    <source>
        <dbReference type="SAM" id="MobiDB-lite"/>
    </source>
</evidence>
<dbReference type="Proteomes" id="UP000272481">
    <property type="component" value="Unassembled WGS sequence"/>
</dbReference>
<keyword evidence="5" id="KW-0732">Signal</keyword>
<dbReference type="EMBL" id="RWGW01000005">
    <property type="protein sequence ID" value="RSK35570.1"/>
    <property type="molecule type" value="Genomic_DNA"/>
</dbReference>
<dbReference type="Pfam" id="PF05901">
    <property type="entry name" value="Excalibur"/>
    <property type="match status" value="1"/>
</dbReference>
<feature type="region of interest" description="Disordered" evidence="4">
    <location>
        <begin position="250"/>
        <end position="338"/>
    </location>
</feature>
<feature type="domain" description="TNase-like" evidence="6">
    <location>
        <begin position="107"/>
        <end position="240"/>
    </location>
</feature>
<evidence type="ECO:0000313" key="8">
    <source>
        <dbReference type="EMBL" id="SDE10288.1"/>
    </source>
</evidence>
<dbReference type="InterPro" id="IPR016071">
    <property type="entry name" value="Staphylococal_nuclease_OB-fold"/>
</dbReference>
<feature type="compositionally biased region" description="Basic and acidic residues" evidence="4">
    <location>
        <begin position="49"/>
        <end position="84"/>
    </location>
</feature>
<keyword evidence="3" id="KW-0378">Hydrolase</keyword>
<feature type="compositionally biased region" description="Polar residues" evidence="4">
    <location>
        <begin position="294"/>
        <end position="306"/>
    </location>
</feature>
<dbReference type="STRING" id="426756.SAMN04488126_103209"/>
<feature type="region of interest" description="Disordered" evidence="4">
    <location>
        <begin position="33"/>
        <end position="112"/>
    </location>
</feature>
<feature type="compositionally biased region" description="Low complexity" evidence="4">
    <location>
        <begin position="250"/>
        <end position="269"/>
    </location>
</feature>
<dbReference type="SUPFAM" id="SSF50199">
    <property type="entry name" value="Staphylococcal nuclease"/>
    <property type="match status" value="1"/>
</dbReference>
<reference evidence="7 10" key="2">
    <citation type="submission" date="2018-12" db="EMBL/GenBank/DDBJ databases">
        <title>Comparitive functional genomics of dry heat resistant strains isolated from the viking spacecraft.</title>
        <authorList>
            <person name="Seuylemezian A."/>
            <person name="Vaishampayan P."/>
        </authorList>
    </citation>
    <scope>NUCLEOTIDE SEQUENCE [LARGE SCALE GENOMIC DNA]</scope>
    <source>
        <strain evidence="7 10">M6-11</strain>
    </source>
</reference>
<dbReference type="AlphaFoldDB" id="A0A1G7A5S7"/>
<dbReference type="InterPro" id="IPR002071">
    <property type="entry name" value="Thermonucl_AS"/>
</dbReference>
<dbReference type="RefSeq" id="WP_092094934.1">
    <property type="nucleotide sequence ID" value="NZ_FNAR01000003.1"/>
</dbReference>
<evidence type="ECO:0000313" key="9">
    <source>
        <dbReference type="Proteomes" id="UP000198823"/>
    </source>
</evidence>
<dbReference type="GO" id="GO:0003676">
    <property type="term" value="F:nucleic acid binding"/>
    <property type="evidence" value="ECO:0007669"/>
    <property type="project" value="InterPro"/>
</dbReference>
<dbReference type="GO" id="GO:0016787">
    <property type="term" value="F:hydrolase activity"/>
    <property type="evidence" value="ECO:0007669"/>
    <property type="project" value="UniProtKB-KW"/>
</dbReference>
<reference evidence="8 9" key="1">
    <citation type="submission" date="2016-10" db="EMBL/GenBank/DDBJ databases">
        <authorList>
            <person name="de Groot N.N."/>
        </authorList>
    </citation>
    <scope>NUCLEOTIDE SEQUENCE [LARGE SCALE GENOMIC DNA]</scope>
    <source>
        <strain evidence="8 9">CGMCC 1.6762</strain>
    </source>
</reference>
<evidence type="ECO:0000256" key="3">
    <source>
        <dbReference type="ARBA" id="ARBA00022801"/>
    </source>
</evidence>
<dbReference type="GO" id="GO:0004519">
    <property type="term" value="F:endonuclease activity"/>
    <property type="evidence" value="ECO:0007669"/>
    <property type="project" value="UniProtKB-KW"/>
</dbReference>
<dbReference type="InterPro" id="IPR035437">
    <property type="entry name" value="SNase_OB-fold_sf"/>
</dbReference>
<protein>
    <submittedName>
        <fullName evidence="8">Micrococcal nuclease</fullName>
    </submittedName>
</protein>
<dbReference type="Proteomes" id="UP000198823">
    <property type="component" value="Unassembled WGS sequence"/>
</dbReference>
<feature type="compositionally biased region" description="Gly residues" evidence="4">
    <location>
        <begin position="270"/>
        <end position="282"/>
    </location>
</feature>
<name>A0A1G7A5S7_9BACL</name>
<evidence type="ECO:0000256" key="1">
    <source>
        <dbReference type="ARBA" id="ARBA00022722"/>
    </source>
</evidence>
<dbReference type="OrthoDB" id="4376109at2"/>
<keyword evidence="2" id="KW-0255">Endonuclease</keyword>
<accession>A0A1G7A5S7</accession>
<dbReference type="SMART" id="SM00894">
    <property type="entry name" value="Excalibur"/>
    <property type="match status" value="1"/>
</dbReference>
<organism evidence="8 9">
    <name type="scientific">Bhargavaea beijingensis</name>
    <dbReference type="NCBI Taxonomy" id="426756"/>
    <lineage>
        <taxon>Bacteria</taxon>
        <taxon>Bacillati</taxon>
        <taxon>Bacillota</taxon>
        <taxon>Bacilli</taxon>
        <taxon>Bacillales</taxon>
        <taxon>Caryophanaceae</taxon>
        <taxon>Bhargavaea</taxon>
    </lineage>
</organism>
<proteinExistence type="predicted"/>
<dbReference type="SMART" id="SM00318">
    <property type="entry name" value="SNc"/>
    <property type="match status" value="1"/>
</dbReference>
<dbReference type="Gene3D" id="2.40.50.90">
    <property type="match status" value="1"/>
</dbReference>
<evidence type="ECO:0000259" key="6">
    <source>
        <dbReference type="PROSITE" id="PS50830"/>
    </source>
</evidence>
<keyword evidence="1" id="KW-0540">Nuclease</keyword>
<evidence type="ECO:0000256" key="5">
    <source>
        <dbReference type="SAM" id="SignalP"/>
    </source>
</evidence>
<feature type="chain" id="PRO_5011449312" evidence="5">
    <location>
        <begin position="30"/>
        <end position="338"/>
    </location>
</feature>
<dbReference type="PROSITE" id="PS01284">
    <property type="entry name" value="TNASE_2"/>
    <property type="match status" value="1"/>
</dbReference>
<feature type="compositionally biased region" description="Basic and acidic residues" evidence="4">
    <location>
        <begin position="91"/>
        <end position="100"/>
    </location>
</feature>
<dbReference type="PROSITE" id="PS51257">
    <property type="entry name" value="PROKAR_LIPOPROTEIN"/>
    <property type="match status" value="1"/>
</dbReference>
<gene>
    <name evidence="7" type="ORF">EJA12_03075</name>
    <name evidence="8" type="ORF">SAMN04488126_103209</name>
</gene>
<dbReference type="PANTHER" id="PTHR12302">
    <property type="entry name" value="EBNA2 BINDING PROTEIN P100"/>
    <property type="match status" value="1"/>
</dbReference>
<dbReference type="InterPro" id="IPR008613">
    <property type="entry name" value="Excalibur_Ca-bd_domain"/>
</dbReference>
<sequence length="338" mass="36784">MDLRMKKLKAAPAIFLIALILFLTGCGTAAEEDAVEEGAEQVQTEESSEPEKKAEETTAKKPAEEKPAEEKTESKPEEKPKEKPAAQPAAEETKPAKKPTETGGTTDHIPVELVKTIDGDTIKVRYNGQEENVRYLLIDTPETNHPRLGKQPFGDQAKERNRELVNSGELSIEFDIGDRTDKYGRLLAYVYVDGKSVQETLLREGLARVGYVYPPNTRHLTPFEEAEAEAKKKKIGIWSIEDYATDSGFEASAAEQQSASSSTPASTGSTGSGGVSGGGGTSGNSNYDGDPNAKSGTTSEWFQNCTELRKKYPDGVPAGHPAYQAKMDRDKDNYACER</sequence>
<feature type="compositionally biased region" description="Basic and acidic residues" evidence="4">
    <location>
        <begin position="326"/>
        <end position="338"/>
    </location>
</feature>
<keyword evidence="10" id="KW-1185">Reference proteome</keyword>
<feature type="signal peptide" evidence="5">
    <location>
        <begin position="1"/>
        <end position="29"/>
    </location>
</feature>
<dbReference type="EMBL" id="FNAR01000003">
    <property type="protein sequence ID" value="SDE10288.1"/>
    <property type="molecule type" value="Genomic_DNA"/>
</dbReference>
<dbReference type="PANTHER" id="PTHR12302:SF3">
    <property type="entry name" value="SERINE_THREONINE-PROTEIN KINASE 31"/>
    <property type="match status" value="1"/>
</dbReference>
<dbReference type="Pfam" id="PF00565">
    <property type="entry name" value="SNase"/>
    <property type="match status" value="1"/>
</dbReference>
<evidence type="ECO:0000313" key="7">
    <source>
        <dbReference type="EMBL" id="RSK35570.1"/>
    </source>
</evidence>
<evidence type="ECO:0000313" key="10">
    <source>
        <dbReference type="Proteomes" id="UP000272481"/>
    </source>
</evidence>
<evidence type="ECO:0000256" key="2">
    <source>
        <dbReference type="ARBA" id="ARBA00022759"/>
    </source>
</evidence>